<accession>A0A285L8Y8</accession>
<dbReference type="RefSeq" id="WP_245910102.1">
    <property type="nucleotide sequence ID" value="NZ_JAMTCV010000005.1"/>
</dbReference>
<keyword evidence="2" id="KW-1185">Reference proteome</keyword>
<dbReference type="InterPro" id="IPR036689">
    <property type="entry name" value="ESAT-6-like_sf"/>
</dbReference>
<organism evidence="1 2">
    <name type="scientific">Nocardia amikacinitolerans</name>
    <dbReference type="NCBI Taxonomy" id="756689"/>
    <lineage>
        <taxon>Bacteria</taxon>
        <taxon>Bacillati</taxon>
        <taxon>Actinomycetota</taxon>
        <taxon>Actinomycetes</taxon>
        <taxon>Mycobacteriales</taxon>
        <taxon>Nocardiaceae</taxon>
        <taxon>Nocardia</taxon>
    </lineage>
</organism>
<dbReference type="SUPFAM" id="SSF140453">
    <property type="entry name" value="EsxAB dimer-like"/>
    <property type="match status" value="1"/>
</dbReference>
<dbReference type="Gene3D" id="1.10.287.1060">
    <property type="entry name" value="ESAT-6-like"/>
    <property type="match status" value="1"/>
</dbReference>
<evidence type="ECO:0000313" key="1">
    <source>
        <dbReference type="EMBL" id="SNY81362.1"/>
    </source>
</evidence>
<dbReference type="EMBL" id="OBEG01000002">
    <property type="protein sequence ID" value="SNY81362.1"/>
    <property type="molecule type" value="Genomic_DNA"/>
</dbReference>
<dbReference type="AlphaFoldDB" id="A0A285L8Y8"/>
<dbReference type="InterPro" id="IPR010310">
    <property type="entry name" value="T7SS_ESAT-6-like"/>
</dbReference>
<name>A0A285L8Y8_9NOCA</name>
<dbReference type="Proteomes" id="UP000219565">
    <property type="component" value="Unassembled WGS sequence"/>
</dbReference>
<dbReference type="NCBIfam" id="TIGR03930">
    <property type="entry name" value="WXG100_ESAT6"/>
    <property type="match status" value="1"/>
</dbReference>
<dbReference type="Pfam" id="PF06013">
    <property type="entry name" value="WXG100"/>
    <property type="match status" value="1"/>
</dbReference>
<sequence>MSVVGGAQGAGQDLSVIPDEVRAVGRSVAGLAASLRSALDSVGVEVEGLASGAWSGAAATAFAQGWRETQSSGGAIIDVLTKMAEKLGVAAQAYEVQDTDNAAQTSSLSLP</sequence>
<evidence type="ECO:0000313" key="2">
    <source>
        <dbReference type="Proteomes" id="UP000219565"/>
    </source>
</evidence>
<gene>
    <name evidence="1" type="ORF">SAMN04244553_2956</name>
</gene>
<reference evidence="1 2" key="1">
    <citation type="submission" date="2017-09" db="EMBL/GenBank/DDBJ databases">
        <authorList>
            <person name="Ehlers B."/>
            <person name="Leendertz F.H."/>
        </authorList>
    </citation>
    <scope>NUCLEOTIDE SEQUENCE [LARGE SCALE GENOMIC DNA]</scope>
    <source>
        <strain evidence="1 2">DSM 45537</strain>
    </source>
</reference>
<proteinExistence type="predicted"/>
<protein>
    <submittedName>
        <fullName evidence="1">WXG100 family type VII secretion target</fullName>
    </submittedName>
</protein>